<keyword evidence="9" id="KW-1133">Transmembrane helix</keyword>
<feature type="binding site" description="axial binding residue" evidence="7">
    <location>
        <position position="95"/>
    </location>
    <ligand>
        <name>heme c</name>
        <dbReference type="ChEBI" id="CHEBI:61717"/>
    </ligand>
    <ligandPart>
        <name>Fe</name>
        <dbReference type="ChEBI" id="CHEBI:18248"/>
    </ligandPart>
</feature>
<dbReference type="GO" id="GO:0005506">
    <property type="term" value="F:iron ion binding"/>
    <property type="evidence" value="ECO:0007669"/>
    <property type="project" value="InterPro"/>
</dbReference>
<feature type="binding site" description="covalent" evidence="6">
    <location>
        <position position="62"/>
    </location>
    <ligand>
        <name>heme c</name>
        <dbReference type="ChEBI" id="CHEBI:61717"/>
    </ligand>
</feature>
<feature type="compositionally biased region" description="Acidic residues" evidence="8">
    <location>
        <begin position="34"/>
        <end position="50"/>
    </location>
</feature>
<evidence type="ECO:0000313" key="11">
    <source>
        <dbReference type="EMBL" id="OCS88546.1"/>
    </source>
</evidence>
<dbReference type="InterPro" id="IPR036909">
    <property type="entry name" value="Cyt_c-like_dom_sf"/>
</dbReference>
<keyword evidence="3 7" id="KW-0479">Metal-binding</keyword>
<dbReference type="GO" id="GO:0009055">
    <property type="term" value="F:electron transfer activity"/>
    <property type="evidence" value="ECO:0007669"/>
    <property type="project" value="InterPro"/>
</dbReference>
<sequence>MKNNPIIPYILIMAFGIGLIFFLSLEGVGNQEEKAEEEQTEEGGETTEADGEAVAQANCIGCHGGDLSGSVGPSLVGLSDEEHIRDVIANGQGTMPGGLVSDPAQVDALVEYILTLE</sequence>
<protein>
    <submittedName>
        <fullName evidence="11">Cytochrome C</fullName>
    </submittedName>
</protein>
<dbReference type="PIRSF" id="PIRSF000025">
    <property type="entry name" value="Cytc_Bsub_c550"/>
    <property type="match status" value="1"/>
</dbReference>
<name>A0A1C0YN04_9BACL</name>
<organism evidence="11 12">
    <name type="scientific">Caryophanon tenue</name>
    <dbReference type="NCBI Taxonomy" id="33978"/>
    <lineage>
        <taxon>Bacteria</taxon>
        <taxon>Bacillati</taxon>
        <taxon>Bacillota</taxon>
        <taxon>Bacilli</taxon>
        <taxon>Bacillales</taxon>
        <taxon>Caryophanaceae</taxon>
        <taxon>Caryophanon</taxon>
    </lineage>
</organism>
<evidence type="ECO:0000256" key="3">
    <source>
        <dbReference type="ARBA" id="ARBA00022723"/>
    </source>
</evidence>
<proteinExistence type="predicted"/>
<dbReference type="PANTHER" id="PTHR37823">
    <property type="entry name" value="CYTOCHROME C-553-LIKE"/>
    <property type="match status" value="1"/>
</dbReference>
<reference evidence="11 12" key="1">
    <citation type="submission" date="2016-07" db="EMBL/GenBank/DDBJ databases">
        <title>Caryophanon tenue genome sequencing.</title>
        <authorList>
            <person name="Verma A."/>
            <person name="Pal Y."/>
            <person name="Krishnamurthi S."/>
        </authorList>
    </citation>
    <scope>NUCLEOTIDE SEQUENCE [LARGE SCALE GENOMIC DNA]</scope>
    <source>
        <strain evidence="11 12">DSM 14152</strain>
    </source>
</reference>
<dbReference type="STRING" id="33978.A6M13_01495"/>
<keyword evidence="9" id="KW-0472">Membrane</keyword>
<evidence type="ECO:0000256" key="8">
    <source>
        <dbReference type="SAM" id="MobiDB-lite"/>
    </source>
</evidence>
<evidence type="ECO:0000256" key="9">
    <source>
        <dbReference type="SAM" id="Phobius"/>
    </source>
</evidence>
<dbReference type="OrthoDB" id="7933886at2"/>
<feature type="transmembrane region" description="Helical" evidence="9">
    <location>
        <begin position="6"/>
        <end position="25"/>
    </location>
</feature>
<accession>A0A1C0YN04</accession>
<evidence type="ECO:0000259" key="10">
    <source>
        <dbReference type="PROSITE" id="PS51007"/>
    </source>
</evidence>
<dbReference type="NCBIfam" id="NF045773">
    <property type="entry name" value="cytochro_C550"/>
    <property type="match status" value="1"/>
</dbReference>
<evidence type="ECO:0000256" key="7">
    <source>
        <dbReference type="PIRSR" id="PIRSR000025-2"/>
    </source>
</evidence>
<dbReference type="AlphaFoldDB" id="A0A1C0YN04"/>
<keyword evidence="4" id="KW-0249">Electron transport</keyword>
<evidence type="ECO:0000256" key="6">
    <source>
        <dbReference type="PIRSR" id="PIRSR000025-1"/>
    </source>
</evidence>
<evidence type="ECO:0000256" key="5">
    <source>
        <dbReference type="ARBA" id="ARBA00023004"/>
    </source>
</evidence>
<keyword evidence="12" id="KW-1185">Reference proteome</keyword>
<dbReference type="EMBL" id="MASJ01000001">
    <property type="protein sequence ID" value="OCS88546.1"/>
    <property type="molecule type" value="Genomic_DNA"/>
</dbReference>
<dbReference type="RefSeq" id="WP_066542339.1">
    <property type="nucleotide sequence ID" value="NZ_MASJ01000001.1"/>
</dbReference>
<comment type="caution">
    <text evidence="11">The sequence shown here is derived from an EMBL/GenBank/DDBJ whole genome shotgun (WGS) entry which is preliminary data.</text>
</comment>
<evidence type="ECO:0000256" key="2">
    <source>
        <dbReference type="ARBA" id="ARBA00022617"/>
    </source>
</evidence>
<evidence type="ECO:0000256" key="4">
    <source>
        <dbReference type="ARBA" id="ARBA00022982"/>
    </source>
</evidence>
<dbReference type="Proteomes" id="UP000093199">
    <property type="component" value="Unassembled WGS sequence"/>
</dbReference>
<evidence type="ECO:0000256" key="1">
    <source>
        <dbReference type="ARBA" id="ARBA00022448"/>
    </source>
</evidence>
<feature type="binding site" description="covalent" evidence="6">
    <location>
        <position position="59"/>
    </location>
    <ligand>
        <name>heme c</name>
        <dbReference type="ChEBI" id="CHEBI:61717"/>
    </ligand>
</feature>
<keyword evidence="1" id="KW-0813">Transport</keyword>
<keyword evidence="9" id="KW-0812">Transmembrane</keyword>
<keyword evidence="2 6" id="KW-0349">Heme</keyword>
<comment type="PTM">
    <text evidence="6">Binds 1 heme c group covalently per subunit.</text>
</comment>
<dbReference type="Pfam" id="PF13442">
    <property type="entry name" value="Cytochrome_CBB3"/>
    <property type="match status" value="1"/>
</dbReference>
<dbReference type="InterPro" id="IPR012218">
    <property type="entry name" value="Cyt_c_BACSU-c550-type"/>
</dbReference>
<keyword evidence="5 7" id="KW-0408">Iron</keyword>
<dbReference type="PANTHER" id="PTHR37823:SF4">
    <property type="entry name" value="MENAQUINOL-CYTOCHROME C REDUCTASE CYTOCHROME B_C SUBUNIT"/>
    <property type="match status" value="1"/>
</dbReference>
<feature type="domain" description="Cytochrome c" evidence="10">
    <location>
        <begin position="46"/>
        <end position="117"/>
    </location>
</feature>
<dbReference type="Gene3D" id="1.10.760.10">
    <property type="entry name" value="Cytochrome c-like domain"/>
    <property type="match status" value="1"/>
</dbReference>
<dbReference type="InterPro" id="IPR054780">
    <property type="entry name" value="Cytochro_C550_firm"/>
</dbReference>
<dbReference type="InterPro" id="IPR009056">
    <property type="entry name" value="Cyt_c-like_dom"/>
</dbReference>
<evidence type="ECO:0000313" key="12">
    <source>
        <dbReference type="Proteomes" id="UP000093199"/>
    </source>
</evidence>
<dbReference type="GO" id="GO:0020037">
    <property type="term" value="F:heme binding"/>
    <property type="evidence" value="ECO:0007669"/>
    <property type="project" value="InterPro"/>
</dbReference>
<feature type="region of interest" description="Disordered" evidence="8">
    <location>
        <begin position="31"/>
        <end position="50"/>
    </location>
</feature>
<feature type="binding site" description="axial binding residue" evidence="7">
    <location>
        <position position="63"/>
    </location>
    <ligand>
        <name>heme c</name>
        <dbReference type="ChEBI" id="CHEBI:61717"/>
    </ligand>
    <ligandPart>
        <name>Fe</name>
        <dbReference type="ChEBI" id="CHEBI:18248"/>
    </ligandPart>
</feature>
<gene>
    <name evidence="11" type="ORF">A6M13_01495</name>
</gene>
<dbReference type="PROSITE" id="PS51007">
    <property type="entry name" value="CYTC"/>
    <property type="match status" value="1"/>
</dbReference>
<dbReference type="SUPFAM" id="SSF46626">
    <property type="entry name" value="Cytochrome c"/>
    <property type="match status" value="1"/>
</dbReference>
<dbReference type="GO" id="GO:0016020">
    <property type="term" value="C:membrane"/>
    <property type="evidence" value="ECO:0007669"/>
    <property type="project" value="InterPro"/>
</dbReference>
<dbReference type="InterPro" id="IPR051811">
    <property type="entry name" value="Cytochrome_c550/c551-like"/>
</dbReference>